<keyword evidence="2" id="KW-1185">Reference proteome</keyword>
<name>A0A345L1Y5_9CAUD</name>
<dbReference type="Proteomes" id="UP000258408">
    <property type="component" value="Segment"/>
</dbReference>
<reference evidence="1 2" key="1">
    <citation type="submission" date="2018-06" db="EMBL/GenBank/DDBJ databases">
        <authorList>
            <person name="Luttrell C.E."/>
            <person name="Myers K.N."/>
            <person name="Simpson A.N."/>
            <person name="Sulollari A."/>
            <person name="Suri N."/>
            <person name="Nayek S."/>
            <person name="Bhuiyan S."/>
            <person name="Smith B.R."/>
            <person name="Hughes L.E."/>
            <person name="Garlena R.A."/>
            <person name="Russell D.A."/>
            <person name="Pope W.H."/>
            <person name="Jacobs-Sera D."/>
            <person name="Hatfull G.F."/>
        </authorList>
    </citation>
    <scope>NUCLEOTIDE SEQUENCE [LARGE SCALE GENOMIC DNA]</scope>
</reference>
<dbReference type="EMBL" id="MH536814">
    <property type="protein sequence ID" value="AXH49287.1"/>
    <property type="molecule type" value="Genomic_DNA"/>
</dbReference>
<accession>A0A345L1Y5</accession>
<proteinExistence type="predicted"/>
<sequence>MSESVVCACCGKQHNELRAQNSKLIAGNKFFACPSCKADKKEPRAYVILVGRASGPDSVTDYILNRRYCGEEILAKELVTRR</sequence>
<evidence type="ECO:0000313" key="1">
    <source>
        <dbReference type="EMBL" id="AXH49287.1"/>
    </source>
</evidence>
<dbReference type="KEGG" id="vg:55599962"/>
<organism evidence="1 2">
    <name type="scientific">Streptomyces phage Blueeyedbeauty</name>
    <dbReference type="NCBI Taxonomy" id="2250336"/>
    <lineage>
        <taxon>Viruses</taxon>
        <taxon>Duplodnaviria</taxon>
        <taxon>Heunggongvirae</taxon>
        <taxon>Uroviricota</taxon>
        <taxon>Caudoviricetes</taxon>
        <taxon>Stanwilliamsviridae</taxon>
        <taxon>Loccivirinae</taxon>
        <taxon>Annadreamyvirus</taxon>
        <taxon>Annadreamyvirus blueeyedbeauty</taxon>
    </lineage>
</organism>
<gene>
    <name evidence="1" type="primary">172</name>
    <name evidence="1" type="ORF">SEA_BLUEEYEDBEAUTY_172</name>
</gene>
<dbReference type="RefSeq" id="YP_009839339.1">
    <property type="nucleotide sequence ID" value="NC_048720.1"/>
</dbReference>
<dbReference type="GeneID" id="55599962"/>
<evidence type="ECO:0000313" key="2">
    <source>
        <dbReference type="Proteomes" id="UP000258408"/>
    </source>
</evidence>
<protein>
    <submittedName>
        <fullName evidence="1">Uncharacterized protein</fullName>
    </submittedName>
</protein>